<name>A0AAE1CKI8_9GAST</name>
<reference evidence="1" key="1">
    <citation type="journal article" date="2023" name="G3 (Bethesda)">
        <title>A reference genome for the long-term kleptoplast-retaining sea slug Elysia crispata morphotype clarki.</title>
        <authorList>
            <person name="Eastman K.E."/>
            <person name="Pendleton A.L."/>
            <person name="Shaikh M.A."/>
            <person name="Suttiyut T."/>
            <person name="Ogas R."/>
            <person name="Tomko P."/>
            <person name="Gavelis G."/>
            <person name="Widhalm J.R."/>
            <person name="Wisecaver J.H."/>
        </authorList>
    </citation>
    <scope>NUCLEOTIDE SEQUENCE</scope>
    <source>
        <strain evidence="1">ECLA1</strain>
    </source>
</reference>
<evidence type="ECO:0000313" key="1">
    <source>
        <dbReference type="EMBL" id="KAK3704596.1"/>
    </source>
</evidence>
<evidence type="ECO:0000313" key="2">
    <source>
        <dbReference type="Proteomes" id="UP001283361"/>
    </source>
</evidence>
<accession>A0AAE1CKI8</accession>
<protein>
    <submittedName>
        <fullName evidence="1">Uncharacterized protein</fullName>
    </submittedName>
</protein>
<dbReference type="AlphaFoldDB" id="A0AAE1CKI8"/>
<proteinExistence type="predicted"/>
<keyword evidence="2" id="KW-1185">Reference proteome</keyword>
<sequence length="103" mass="11302">MCSPQPPLPSALVSDISSNRTNSFSVYFAYVLVCQNLQAPHPPLSSHPNSKEVGDVSDTMTVTYRRAGRRGGCERILAVLTKAQARLKKRSSSIARGNKDRKK</sequence>
<dbReference type="EMBL" id="JAWDGP010007794">
    <property type="protein sequence ID" value="KAK3704596.1"/>
    <property type="molecule type" value="Genomic_DNA"/>
</dbReference>
<comment type="caution">
    <text evidence="1">The sequence shown here is derived from an EMBL/GenBank/DDBJ whole genome shotgun (WGS) entry which is preliminary data.</text>
</comment>
<dbReference type="Proteomes" id="UP001283361">
    <property type="component" value="Unassembled WGS sequence"/>
</dbReference>
<gene>
    <name evidence="1" type="ORF">RRG08_033636</name>
</gene>
<organism evidence="1 2">
    <name type="scientific">Elysia crispata</name>
    <name type="common">lettuce slug</name>
    <dbReference type="NCBI Taxonomy" id="231223"/>
    <lineage>
        <taxon>Eukaryota</taxon>
        <taxon>Metazoa</taxon>
        <taxon>Spiralia</taxon>
        <taxon>Lophotrochozoa</taxon>
        <taxon>Mollusca</taxon>
        <taxon>Gastropoda</taxon>
        <taxon>Heterobranchia</taxon>
        <taxon>Euthyneura</taxon>
        <taxon>Panpulmonata</taxon>
        <taxon>Sacoglossa</taxon>
        <taxon>Placobranchoidea</taxon>
        <taxon>Plakobranchidae</taxon>
        <taxon>Elysia</taxon>
    </lineage>
</organism>